<keyword evidence="3" id="KW-1185">Reference proteome</keyword>
<sequence>MISSHTSIDIACKGGFSLAFKRRQKGPLPLRYVFLLTFVFFVFSTAGGLFFINKGIEPALMSFAEAQSRKLAIYVINKAINQKIVEETDTNAIIQEIPTQNKNAAPSYSWNTALINRIQGETQNLILMNLKEAEKGNFTGMESLTGIDVEMDEKAESSGLVFNVPLGQATNMALLGNLGPKIPVKFEALGDAKATIKWNSVPSGINNTVVDFYIHVKVNVQIIIPFATEVTTVEHDIPLGWALIPGEVPQYFNNGGTSNPAVELPKTKK</sequence>
<keyword evidence="1" id="KW-0472">Membrane</keyword>
<keyword evidence="1" id="KW-0812">Transmembrane</keyword>
<dbReference type="AlphaFoldDB" id="A0A3S1B1P5"/>
<reference evidence="2 3" key="1">
    <citation type="submission" date="2018-12" db="EMBL/GenBank/DDBJ databases">
        <title>Bacillus chawlae sp. nov., Bacillus glennii sp. nov., and Bacillus saganii sp. nov. Isolated from the Vehicle Assembly Building at Kennedy Space Center where the Viking Spacecraft were Assembled.</title>
        <authorList>
            <person name="Seuylemezian A."/>
            <person name="Vaishampayan P."/>
        </authorList>
    </citation>
    <scope>NUCLEOTIDE SEQUENCE [LARGE SCALE GENOMIC DNA]</scope>
    <source>
        <strain evidence="2 3">L5</strain>
    </source>
</reference>
<dbReference type="OrthoDB" id="1649278at2"/>
<dbReference type="NCBIfam" id="TIGR02832">
    <property type="entry name" value="spo_yunB"/>
    <property type="match status" value="1"/>
</dbReference>
<dbReference type="EMBL" id="RYZZ01000037">
    <property type="protein sequence ID" value="RUQ25946.1"/>
    <property type="molecule type" value="Genomic_DNA"/>
</dbReference>
<evidence type="ECO:0000256" key="1">
    <source>
        <dbReference type="SAM" id="Phobius"/>
    </source>
</evidence>
<comment type="caution">
    <text evidence="2">The sequence shown here is derived from an EMBL/GenBank/DDBJ whole genome shotgun (WGS) entry which is preliminary data.</text>
</comment>
<organism evidence="2 3">
    <name type="scientific">Peribacillus cavernae</name>
    <dbReference type="NCBI Taxonomy" id="1674310"/>
    <lineage>
        <taxon>Bacteria</taxon>
        <taxon>Bacillati</taxon>
        <taxon>Bacillota</taxon>
        <taxon>Bacilli</taxon>
        <taxon>Bacillales</taxon>
        <taxon>Bacillaceae</taxon>
        <taxon>Peribacillus</taxon>
    </lineage>
</organism>
<dbReference type="InterPro" id="IPR014197">
    <property type="entry name" value="Sporulation_prot_YunB"/>
</dbReference>
<proteinExistence type="predicted"/>
<dbReference type="PIRSF" id="PIRSF021383">
    <property type="entry name" value="YunB"/>
    <property type="match status" value="1"/>
</dbReference>
<keyword evidence="1" id="KW-1133">Transmembrane helix</keyword>
<name>A0A3S1B1P5_9BACI</name>
<evidence type="ECO:0000313" key="3">
    <source>
        <dbReference type="Proteomes" id="UP000267430"/>
    </source>
</evidence>
<accession>A0A3S1B1P5</accession>
<dbReference type="Proteomes" id="UP000267430">
    <property type="component" value="Unassembled WGS sequence"/>
</dbReference>
<gene>
    <name evidence="2" type="primary">yunB</name>
    <name evidence="2" type="ORF">ELQ35_19230</name>
</gene>
<protein>
    <submittedName>
        <fullName evidence="2">Sporulation protein YunB</fullName>
    </submittedName>
</protein>
<dbReference type="Pfam" id="PF09560">
    <property type="entry name" value="Spore_YunB"/>
    <property type="match status" value="1"/>
</dbReference>
<feature type="transmembrane region" description="Helical" evidence="1">
    <location>
        <begin position="32"/>
        <end position="52"/>
    </location>
</feature>
<evidence type="ECO:0000313" key="2">
    <source>
        <dbReference type="EMBL" id="RUQ25946.1"/>
    </source>
</evidence>